<evidence type="ECO:0008006" key="4">
    <source>
        <dbReference type="Google" id="ProtNLM"/>
    </source>
</evidence>
<feature type="region of interest" description="Disordered" evidence="1">
    <location>
        <begin position="22"/>
        <end position="53"/>
    </location>
</feature>
<evidence type="ECO:0000313" key="3">
    <source>
        <dbReference type="Proteomes" id="UP000727490"/>
    </source>
</evidence>
<evidence type="ECO:0000256" key="1">
    <source>
        <dbReference type="SAM" id="MobiDB-lite"/>
    </source>
</evidence>
<accession>A0A951IVF2</accession>
<organism evidence="2 3">
    <name type="scientific">Arthrospiribacter ruber</name>
    <dbReference type="NCBI Taxonomy" id="2487934"/>
    <lineage>
        <taxon>Bacteria</taxon>
        <taxon>Pseudomonadati</taxon>
        <taxon>Bacteroidota</taxon>
        <taxon>Cytophagia</taxon>
        <taxon>Cytophagales</taxon>
        <taxon>Cyclobacteriaceae</taxon>
        <taxon>Arthrospiribacter</taxon>
    </lineage>
</organism>
<dbReference type="Proteomes" id="UP000727490">
    <property type="component" value="Unassembled WGS sequence"/>
</dbReference>
<evidence type="ECO:0000313" key="2">
    <source>
        <dbReference type="EMBL" id="MBW3466757.1"/>
    </source>
</evidence>
<keyword evidence="3" id="KW-1185">Reference proteome</keyword>
<proteinExistence type="predicted"/>
<dbReference type="AlphaFoldDB" id="A0A951IVF2"/>
<dbReference type="RefSeq" id="WP_219286902.1">
    <property type="nucleotide sequence ID" value="NZ_RPHB01000001.1"/>
</dbReference>
<reference evidence="2 3" key="1">
    <citation type="journal article" date="2020" name="Syst. Appl. Microbiol.">
        <title>Arthrospiribacter ruber gen. nov., sp. nov., a novel bacterium isolated from Arthrospira cultures.</title>
        <authorList>
            <person name="Waleron M."/>
            <person name="Misztak A."/>
            <person name="Waleron M.M."/>
            <person name="Furmaniak M."/>
            <person name="Mrozik A."/>
            <person name="Waleron K."/>
        </authorList>
    </citation>
    <scope>NUCLEOTIDE SEQUENCE [LARGE SCALE GENOMIC DNA]</scope>
    <source>
        <strain evidence="2 3">DPMB0001</strain>
    </source>
</reference>
<name>A0A951IVF2_9BACT</name>
<dbReference type="Pfam" id="PF14307">
    <property type="entry name" value="Glyco_tran_WbsX"/>
    <property type="match status" value="1"/>
</dbReference>
<comment type="caution">
    <text evidence="2">The sequence shown here is derived from an EMBL/GenBank/DDBJ whole genome shotgun (WGS) entry which is preliminary data.</text>
</comment>
<dbReference type="InterPro" id="IPR032719">
    <property type="entry name" value="WbsX"/>
</dbReference>
<dbReference type="PANTHER" id="PTHR41244:SF1">
    <property type="entry name" value="GLYCOSYLTRANSFERASE"/>
    <property type="match status" value="1"/>
</dbReference>
<dbReference type="EMBL" id="RPHB01000001">
    <property type="protein sequence ID" value="MBW3466757.1"/>
    <property type="molecule type" value="Genomic_DNA"/>
</dbReference>
<sequence>MKIFWPFLLILGIVVIDPEGCEHADSQTSDESSEQLAEAETSPKSLTNEEELGESSLLRTMDTQNSPQQMVGVYYMPSWNTSSDPNFDRDSFWSCITGREDCASLQNTAIWGPRGRIYNRQYPYEGPYLDRKPISALKGFYKRDDPAVIKKQLEYMKSYGIDFFAYDWFFGRHYYYHLYFGPQAKIYYPEGWKIDPNRDGRVAVPGLEEWNDQLEVLLRENAKLPADKQMKWAINWCDDSDERWRAWLDIGSPESMAAGRNYRGEKPDKALYLQVHDKITQLWIDKYFKRKDYLRSEDGRPIVYFYFPQDTESRASFYGITMKELLDRSKDLARKNGLSGIKFIAVASGAMMPNERQYGMPTKWVPNNRQEPWRGGRYTDRLLFQDYVPRLKGMGFEGLTGYVYHNHYRQDNKSYADMRKTYKGHWQEWSELFKNDPAFEYQVPVAMGWDMRPAGGTWPQQTGFPSEPIKDRVHSTKSTFKAKLEDAKKQSEKYKSSNGNTIMICCWNEYLEGNYIEPTEGHGFDYLEAIKEVFTDRRTGFIPSPPASTANSTSP</sequence>
<dbReference type="PANTHER" id="PTHR41244">
    <property type="entry name" value="RHAMNAN SYNTHESIS F"/>
    <property type="match status" value="1"/>
</dbReference>
<protein>
    <recommendedName>
        <fullName evidence="4">Glycosyltransferase WbsX</fullName>
    </recommendedName>
</protein>
<gene>
    <name evidence="2" type="ORF">EGN73_02855</name>
</gene>